<accession>A0A2G9Z689</accession>
<dbReference type="Gene3D" id="3.40.140.10">
    <property type="entry name" value="Cytidine Deaminase, domain 2"/>
    <property type="match status" value="1"/>
</dbReference>
<dbReference type="InterPro" id="IPR025657">
    <property type="entry name" value="RadC_JAB"/>
</dbReference>
<proteinExistence type="predicted"/>
<sequence length="172" mass="19810">MVKKEQKKHTPEPDKSDKRYLKKFEIVETDVELPIQGQVRDPEDLYKFLKDLENESVSKIIGIYLDDKNLFLGHQVFLGSSPKVFDTQLLYHYYALFLAKKFILIINHPGSTDPTPDEADKKLMRALQADAQVLSFNPFFADFIIVAKRSYFSMSTNDGTACHCGHQEYIAE</sequence>
<dbReference type="EMBL" id="PCRX01000063">
    <property type="protein sequence ID" value="PIP28673.1"/>
    <property type="molecule type" value="Genomic_DNA"/>
</dbReference>
<evidence type="ECO:0000313" key="2">
    <source>
        <dbReference type="EMBL" id="PIP28673.1"/>
    </source>
</evidence>
<evidence type="ECO:0000259" key="1">
    <source>
        <dbReference type="Pfam" id="PF04002"/>
    </source>
</evidence>
<feature type="domain" description="RadC-like JAB" evidence="1">
    <location>
        <begin position="40"/>
        <end position="156"/>
    </location>
</feature>
<organism evidence="2 3">
    <name type="scientific">Candidatus Kuenenbacteria bacterium CG23_combo_of_CG06-09_8_20_14_all_39_39</name>
    <dbReference type="NCBI Taxonomy" id="1974623"/>
    <lineage>
        <taxon>Bacteria</taxon>
        <taxon>Candidatus Kueneniibacteriota</taxon>
    </lineage>
</organism>
<reference evidence="2 3" key="1">
    <citation type="submission" date="2017-09" db="EMBL/GenBank/DDBJ databases">
        <title>Depth-based differentiation of microbial function through sediment-hosted aquifers and enrichment of novel symbionts in the deep terrestrial subsurface.</title>
        <authorList>
            <person name="Probst A.J."/>
            <person name="Ladd B."/>
            <person name="Jarett J.K."/>
            <person name="Geller-Mcgrath D.E."/>
            <person name="Sieber C.M."/>
            <person name="Emerson J.B."/>
            <person name="Anantharaman K."/>
            <person name="Thomas B.C."/>
            <person name="Malmstrom R."/>
            <person name="Stieglmeier M."/>
            <person name="Klingl A."/>
            <person name="Woyke T."/>
            <person name="Ryan C.M."/>
            <person name="Banfield J.F."/>
        </authorList>
    </citation>
    <scope>NUCLEOTIDE SEQUENCE [LARGE SCALE GENOMIC DNA]</scope>
    <source>
        <strain evidence="2">CG23_combo_of_CG06-09_8_20_14_all_39_39</strain>
    </source>
</reference>
<protein>
    <recommendedName>
        <fullName evidence="1">RadC-like JAB domain-containing protein</fullName>
    </recommendedName>
</protein>
<comment type="caution">
    <text evidence="2">The sequence shown here is derived from an EMBL/GenBank/DDBJ whole genome shotgun (WGS) entry which is preliminary data.</text>
</comment>
<evidence type="ECO:0000313" key="3">
    <source>
        <dbReference type="Proteomes" id="UP000231235"/>
    </source>
</evidence>
<dbReference type="Pfam" id="PF04002">
    <property type="entry name" value="RadC"/>
    <property type="match status" value="1"/>
</dbReference>
<gene>
    <name evidence="2" type="ORF">COX28_03500</name>
</gene>
<dbReference type="Proteomes" id="UP000231235">
    <property type="component" value="Unassembled WGS sequence"/>
</dbReference>
<dbReference type="AlphaFoldDB" id="A0A2G9Z689"/>
<name>A0A2G9Z689_9BACT</name>